<dbReference type="RefSeq" id="WP_285723471.1">
    <property type="nucleotide sequence ID" value="NZ_BSDD01000002.1"/>
</dbReference>
<keyword evidence="3" id="KW-1185">Reference proteome</keyword>
<organism evidence="2 3">
    <name type="scientific">Geothrix rubra</name>
    <dbReference type="NCBI Taxonomy" id="2927977"/>
    <lineage>
        <taxon>Bacteria</taxon>
        <taxon>Pseudomonadati</taxon>
        <taxon>Acidobacteriota</taxon>
        <taxon>Holophagae</taxon>
        <taxon>Holophagales</taxon>
        <taxon>Holophagaceae</taxon>
        <taxon>Geothrix</taxon>
    </lineage>
</organism>
<reference evidence="2 3" key="1">
    <citation type="journal article" date="2023" name="Antonie Van Leeuwenhoek">
        <title>Mesoterricola silvestris gen. nov., sp. nov., Mesoterricola sediminis sp. nov., Geothrix oryzae sp. nov., Geothrix edaphica sp. nov., Geothrix rubra sp. nov., and Geothrix limicola sp. nov., six novel members of Acidobacteriota isolated from soils.</title>
        <authorList>
            <person name="Itoh H."/>
            <person name="Sugisawa Y."/>
            <person name="Mise K."/>
            <person name="Xu Z."/>
            <person name="Kuniyasu M."/>
            <person name="Ushijima N."/>
            <person name="Kawano K."/>
            <person name="Kobayashi E."/>
            <person name="Shiratori Y."/>
            <person name="Masuda Y."/>
            <person name="Senoo K."/>
        </authorList>
    </citation>
    <scope>NUCLEOTIDE SEQUENCE [LARGE SCALE GENOMIC DNA]</scope>
    <source>
        <strain evidence="2 3">Red803</strain>
    </source>
</reference>
<protein>
    <submittedName>
        <fullName evidence="2">Uncharacterized protein</fullName>
    </submittedName>
</protein>
<evidence type="ECO:0000313" key="3">
    <source>
        <dbReference type="Proteomes" id="UP001165089"/>
    </source>
</evidence>
<evidence type="ECO:0000313" key="2">
    <source>
        <dbReference type="EMBL" id="GLH69451.1"/>
    </source>
</evidence>
<name>A0ABQ5Q4U3_9BACT</name>
<dbReference type="EMBL" id="BSDD01000002">
    <property type="protein sequence ID" value="GLH69451.1"/>
    <property type="molecule type" value="Genomic_DNA"/>
</dbReference>
<comment type="caution">
    <text evidence="2">The sequence shown here is derived from an EMBL/GenBank/DDBJ whole genome shotgun (WGS) entry which is preliminary data.</text>
</comment>
<evidence type="ECO:0000256" key="1">
    <source>
        <dbReference type="SAM" id="SignalP"/>
    </source>
</evidence>
<keyword evidence="1" id="KW-0732">Signal</keyword>
<feature type="chain" id="PRO_5045435191" evidence="1">
    <location>
        <begin position="24"/>
        <end position="203"/>
    </location>
</feature>
<gene>
    <name evidence="2" type="ORF">GETHPA_09840</name>
</gene>
<proteinExistence type="predicted"/>
<accession>A0ABQ5Q4U3</accession>
<sequence>MRALPAVLVPLLGWGMAAPPLHAQHWEASALGIWQTQTSSTYWNQGTASAWGVRGAWLAPRDGANRLRVEVAWTAPARWEARGTDGSQAELRAQSAALGVARETWFMEDRFCFSVALDLRNTWLESTQGAAPRMTNHLPQVWMRLGVGVRAWAFNRPDRLTSDEPARYALLRLELGEAAPRGPSTTDELLPQREVTLVCGVRF</sequence>
<dbReference type="Proteomes" id="UP001165089">
    <property type="component" value="Unassembled WGS sequence"/>
</dbReference>
<feature type="signal peptide" evidence="1">
    <location>
        <begin position="1"/>
        <end position="23"/>
    </location>
</feature>